<accession>A0A975BDI3</accession>
<keyword evidence="2" id="KW-0732">Signal</keyword>
<feature type="compositionally biased region" description="Basic and acidic residues" evidence="1">
    <location>
        <begin position="246"/>
        <end position="261"/>
    </location>
</feature>
<dbReference type="RefSeq" id="WP_207689027.1">
    <property type="nucleotide sequence ID" value="NZ_CP061799.1"/>
</dbReference>
<organism evidence="3 4">
    <name type="scientific">Desulfonema limicola</name>
    <dbReference type="NCBI Taxonomy" id="45656"/>
    <lineage>
        <taxon>Bacteria</taxon>
        <taxon>Pseudomonadati</taxon>
        <taxon>Thermodesulfobacteriota</taxon>
        <taxon>Desulfobacteria</taxon>
        <taxon>Desulfobacterales</taxon>
        <taxon>Desulfococcaceae</taxon>
        <taxon>Desulfonema</taxon>
    </lineage>
</organism>
<reference evidence="3" key="1">
    <citation type="journal article" date="2021" name="Microb. Physiol.">
        <title>Proteogenomic Insights into the Physiology of Marine, Sulfate-Reducing, Filamentous Desulfonema limicola and Desulfonema magnum.</title>
        <authorList>
            <person name="Schnaars V."/>
            <person name="Wohlbrand L."/>
            <person name="Scheve S."/>
            <person name="Hinrichs C."/>
            <person name="Reinhardt R."/>
            <person name="Rabus R."/>
        </authorList>
    </citation>
    <scope>NUCLEOTIDE SEQUENCE</scope>
    <source>
        <strain evidence="3">5ac10</strain>
    </source>
</reference>
<feature type="signal peptide" evidence="2">
    <location>
        <begin position="1"/>
        <end position="20"/>
    </location>
</feature>
<dbReference type="Proteomes" id="UP000663720">
    <property type="component" value="Chromosome"/>
</dbReference>
<evidence type="ECO:0000313" key="3">
    <source>
        <dbReference type="EMBL" id="QTA83215.1"/>
    </source>
</evidence>
<evidence type="ECO:0000313" key="4">
    <source>
        <dbReference type="Proteomes" id="UP000663720"/>
    </source>
</evidence>
<protein>
    <submittedName>
        <fullName evidence="3">Exopolysaccharide biosynthesis protein domain-containing protein, YbjH-like</fullName>
    </submittedName>
</protein>
<feature type="chain" id="PRO_5037882866" evidence="2">
    <location>
        <begin position="21"/>
        <end position="695"/>
    </location>
</feature>
<proteinExistence type="predicted"/>
<gene>
    <name evidence="3" type="ORF">dnl_56110</name>
</gene>
<feature type="region of interest" description="Disordered" evidence="1">
    <location>
        <begin position="240"/>
        <end position="278"/>
    </location>
</feature>
<evidence type="ECO:0000256" key="1">
    <source>
        <dbReference type="SAM" id="MobiDB-lite"/>
    </source>
</evidence>
<dbReference type="KEGG" id="dli:dnl_56110"/>
<evidence type="ECO:0000256" key="2">
    <source>
        <dbReference type="SAM" id="SignalP"/>
    </source>
</evidence>
<dbReference type="Pfam" id="PF06082">
    <property type="entry name" value="YjbH"/>
    <property type="match status" value="2"/>
</dbReference>
<dbReference type="InterPro" id="IPR010344">
    <property type="entry name" value="YbjH"/>
</dbReference>
<keyword evidence="4" id="KW-1185">Reference proteome</keyword>
<dbReference type="EMBL" id="CP061799">
    <property type="protein sequence ID" value="QTA83215.1"/>
    <property type="molecule type" value="Genomic_DNA"/>
</dbReference>
<sequence>MKFKNCIIAFLIILLSFAMAYGKEFQNIPAFHGYTGLLNIPNAYVTDQGMVYAVFNDQITYHRRDGRESAENYMLSFGLLPYLEFGGRLTEEHPEGARDLSAGFKFQIPYKQFFKNEYLPDLAFGIADVGGGSTHFQTRYAVISEQLRFLRLSLGLGNGPDRMDGIFAGAELRLFDWFYLLGEYDTDEKNIGFRFTTPDNLLPFPFNAGLTAKTSLDHEPGDFDLAFSIQIPLGFSRHNTQPLKPESLEKPETAVLSEKKAGSGKNTENIQEPAKDQENAAPVLTEEAHLIAIRKKLIDLGFENVKIGTSENDTLYMEYENNRYNHNELDGLGLAAGVTAMMSPDSLKNLCVVIKEVNVPIIQVKTSLSAYKSFLTGSENSGDFSNKIVITGNIAEFINKDVLFVDGDSNPSRFKPRLLIYPGLDTHIGTEVGVFDYLLSIKPEIQVPVWKGGVLTARWDIPVVWSDEYDDGGAFRSSRYDAENEQLLFHQAFKAAFNISTQFSGGIYKRDYTGILNETVWSPGDGTHRFKAMLGWFRHEDGLEREIWLGSYRYYLDKLDLFLEGTYGQYWFQDRGLTLEMKRYFGDTTVSLFYQNAGDRTGEEAAGLKVSFPLTPRRDMKPGYFQVKGTSNWPYQIRTTIAEEGERNRLNPMLTVIPSMEHSLERAYLNHDRMNERYIKQHLLRLRDAYIKWEN</sequence>
<name>A0A975BDI3_9BACT</name>
<dbReference type="AlphaFoldDB" id="A0A975BDI3"/>